<dbReference type="InterPro" id="IPR011676">
    <property type="entry name" value="DUF1618"/>
</dbReference>
<proteinExistence type="predicted"/>
<dbReference type="Pfam" id="PF07762">
    <property type="entry name" value="DUF1618"/>
    <property type="match status" value="1"/>
</dbReference>
<dbReference type="PANTHER" id="PTHR33074">
    <property type="entry name" value="EXPRESSED PROTEIN-RELATED"/>
    <property type="match status" value="1"/>
</dbReference>
<accession>A0ABC9BQC3</accession>
<evidence type="ECO:0000256" key="1">
    <source>
        <dbReference type="SAM" id="MobiDB-lite"/>
    </source>
</evidence>
<feature type="region of interest" description="Disordered" evidence="1">
    <location>
        <begin position="55"/>
        <end position="109"/>
    </location>
</feature>
<reference evidence="3" key="1">
    <citation type="submission" date="2024-10" db="EMBL/GenBank/DDBJ databases">
        <authorList>
            <person name="Ryan C."/>
        </authorList>
    </citation>
    <scope>NUCLEOTIDE SEQUENCE [LARGE SCALE GENOMIC DNA]</scope>
</reference>
<organism evidence="3 4">
    <name type="scientific">Urochloa decumbens</name>
    <dbReference type="NCBI Taxonomy" id="240449"/>
    <lineage>
        <taxon>Eukaryota</taxon>
        <taxon>Viridiplantae</taxon>
        <taxon>Streptophyta</taxon>
        <taxon>Embryophyta</taxon>
        <taxon>Tracheophyta</taxon>
        <taxon>Spermatophyta</taxon>
        <taxon>Magnoliopsida</taxon>
        <taxon>Liliopsida</taxon>
        <taxon>Poales</taxon>
        <taxon>Poaceae</taxon>
        <taxon>PACMAD clade</taxon>
        <taxon>Panicoideae</taxon>
        <taxon>Panicodae</taxon>
        <taxon>Paniceae</taxon>
        <taxon>Melinidinae</taxon>
        <taxon>Urochloa</taxon>
    </lineage>
</organism>
<gene>
    <name evidence="3" type="ORF">URODEC1_LOCUS67036</name>
</gene>
<evidence type="ECO:0000259" key="2">
    <source>
        <dbReference type="Pfam" id="PF07762"/>
    </source>
</evidence>
<feature type="domain" description="DUF1618" evidence="2">
    <location>
        <begin position="226"/>
        <end position="355"/>
    </location>
</feature>
<keyword evidence="4" id="KW-1185">Reference proteome</keyword>
<protein>
    <recommendedName>
        <fullName evidence="2">DUF1618 domain-containing protein</fullName>
    </recommendedName>
</protein>
<sequence length="435" mass="48908">MEVMLDRFVFRRDGGAKPSFPENETTAGADTCIGVPFRVSIDLAAPPAISRFYLEWPRGPKPEAGPRPKPEADPVKQEEKEAADPVPGEEKEAENKSESDSDDSDMAADMVPTKEMEWAERLIRKKHEEEMALGVDVDQGVIVRSSLLVENVGLLCEGDDFVVAELQLAKSIHRVSAELSLFRSNVGQWELKQRLPVDYRNRRDSTGMRRFWPQAVVPFGSSCLCWVDYRRGMILLGDVMEQSPNKLSYVPFPPVPPTGREHMHRGVCATDAGSTLKFVDVVVANKEQRRPCDDNTCTIFTYTLKTMAEGGRMRWEKDTVAPMTAEELWGLEAPLPIPHEVPLFPIVSMEKPQVLHFLLSECTDYIDTVTLVTVDMDTRTVMSVRPYIKGEQELLHGEDADLAEARTSLLQPFLPAHFSNSLDLNTRYMCVVYSC</sequence>
<dbReference type="Proteomes" id="UP001497457">
    <property type="component" value="Chromosome 27b"/>
</dbReference>
<evidence type="ECO:0000313" key="3">
    <source>
        <dbReference type="EMBL" id="CAL5004734.1"/>
    </source>
</evidence>
<dbReference type="AlphaFoldDB" id="A0ABC9BQC3"/>
<evidence type="ECO:0000313" key="4">
    <source>
        <dbReference type="Proteomes" id="UP001497457"/>
    </source>
</evidence>
<dbReference type="PANTHER" id="PTHR33074:SF97">
    <property type="entry name" value="DUF1618 DOMAIN-CONTAINING PROTEIN"/>
    <property type="match status" value="1"/>
</dbReference>
<dbReference type="EMBL" id="OZ075137">
    <property type="protein sequence ID" value="CAL5004734.1"/>
    <property type="molecule type" value="Genomic_DNA"/>
</dbReference>
<name>A0ABC9BQC3_9POAL</name>
<feature type="compositionally biased region" description="Basic and acidic residues" evidence="1">
    <location>
        <begin position="58"/>
        <end position="99"/>
    </location>
</feature>